<dbReference type="Pfam" id="PF13302">
    <property type="entry name" value="Acetyltransf_3"/>
    <property type="match status" value="1"/>
</dbReference>
<dbReference type="PANTHER" id="PTHR39173">
    <property type="entry name" value="ACETYLTRANSFERASE"/>
    <property type="match status" value="1"/>
</dbReference>
<name>A0A090FX65_MESPL</name>
<gene>
    <name evidence="2" type="ORF">MPL3365_140022</name>
</gene>
<evidence type="ECO:0000313" key="3">
    <source>
        <dbReference type="Proteomes" id="UP000046122"/>
    </source>
</evidence>
<evidence type="ECO:0000259" key="1">
    <source>
        <dbReference type="PROSITE" id="PS51186"/>
    </source>
</evidence>
<protein>
    <recommendedName>
        <fullName evidence="1">N-acetyltransferase domain-containing protein</fullName>
    </recommendedName>
</protein>
<dbReference type="PANTHER" id="PTHR39173:SF1">
    <property type="entry name" value="ACETYLTRANSFERASE"/>
    <property type="match status" value="1"/>
</dbReference>
<dbReference type="PROSITE" id="PS51186">
    <property type="entry name" value="GNAT"/>
    <property type="match status" value="1"/>
</dbReference>
<sequence>MRAIRVAAISVSIGKRTMIEIVKPALEHLPSYKAALERGWSPDNVRLLEATREQLEAIEQDPVAFLAGLDDPEAKGPPITLPDGTTVPRLPGFRRWIWDGEAVGSIGLRWQKGTSALPPHVLGHIGYAVVPWKKGRGYATEALRLMLEEARAVGLDHVEITTDLDNLASQKVILANGGVLVGRFAKAAAYGGAESLKYRIDL</sequence>
<proteinExistence type="predicted"/>
<accession>A0A090FX65</accession>
<dbReference type="GO" id="GO:0016747">
    <property type="term" value="F:acyltransferase activity, transferring groups other than amino-acyl groups"/>
    <property type="evidence" value="ECO:0007669"/>
    <property type="project" value="InterPro"/>
</dbReference>
<dbReference type="Gene3D" id="3.40.630.30">
    <property type="match status" value="1"/>
</dbReference>
<dbReference type="SUPFAM" id="SSF55729">
    <property type="entry name" value="Acyl-CoA N-acyltransferases (Nat)"/>
    <property type="match status" value="1"/>
</dbReference>
<dbReference type="EMBL" id="CCNE01000006">
    <property type="protein sequence ID" value="CDX51755.1"/>
    <property type="molecule type" value="Genomic_DNA"/>
</dbReference>
<reference evidence="2 3" key="1">
    <citation type="submission" date="2014-08" db="EMBL/GenBank/DDBJ databases">
        <authorList>
            <person name="Moulin Lionel"/>
        </authorList>
    </citation>
    <scope>NUCLEOTIDE SEQUENCE [LARGE SCALE GENOMIC DNA]</scope>
</reference>
<dbReference type="CDD" id="cd04301">
    <property type="entry name" value="NAT_SF"/>
    <property type="match status" value="1"/>
</dbReference>
<dbReference type="InterPro" id="IPR016181">
    <property type="entry name" value="Acyl_CoA_acyltransferase"/>
</dbReference>
<dbReference type="Proteomes" id="UP000046122">
    <property type="component" value="Unassembled WGS sequence"/>
</dbReference>
<organism evidence="2 3">
    <name type="scientific">Mesorhizobium plurifarium</name>
    <dbReference type="NCBI Taxonomy" id="69974"/>
    <lineage>
        <taxon>Bacteria</taxon>
        <taxon>Pseudomonadati</taxon>
        <taxon>Pseudomonadota</taxon>
        <taxon>Alphaproteobacteria</taxon>
        <taxon>Hyphomicrobiales</taxon>
        <taxon>Phyllobacteriaceae</taxon>
        <taxon>Mesorhizobium</taxon>
    </lineage>
</organism>
<feature type="domain" description="N-acetyltransferase" evidence="1">
    <location>
        <begin position="45"/>
        <end position="201"/>
    </location>
</feature>
<dbReference type="InterPro" id="IPR000182">
    <property type="entry name" value="GNAT_dom"/>
</dbReference>
<dbReference type="AlphaFoldDB" id="A0A090FX65"/>
<evidence type="ECO:0000313" key="2">
    <source>
        <dbReference type="EMBL" id="CDX51755.1"/>
    </source>
</evidence>